<dbReference type="InterPro" id="IPR002549">
    <property type="entry name" value="AI-2E-like"/>
</dbReference>
<dbReference type="PANTHER" id="PTHR21716:SF61">
    <property type="entry name" value="BLR8064 PROTEIN"/>
    <property type="match status" value="1"/>
</dbReference>
<evidence type="ECO:0000256" key="5">
    <source>
        <dbReference type="ARBA" id="ARBA00023136"/>
    </source>
</evidence>
<sequence>MAFPYTSLVSVSFTLAILLAAFVVLKPFLLAVVWAAVIALASWPLHRRIRSALGNRPNLSAACSTSVIALTLVVPMVLLAVFMINDLYAVGTYLVEADDVGKLPPVWLGQMPWVGGFLIRKWELVMAHPHELSRLSQEWLFSQLNQAPQLAQYVLVDFSSRLATLAFALWVLFFFYREGDGLVAKINFMGHKWLQRRWPSYSHSIPGAVRGAVNGLVIVGFCETLVFSALFAAVGIPSAVLLGALAAILALVPLAAPALLALIGVMLAAQGATLIGMYVFFFGTAVVMAADYIVRPWLIRGDTELPFLAVLFGFLGGIATMGIVGLIIGPVILALLLVLLREATLDDTGDLGL</sequence>
<keyword evidence="3 6" id="KW-0812">Transmembrane</keyword>
<evidence type="ECO:0000256" key="3">
    <source>
        <dbReference type="ARBA" id="ARBA00022692"/>
    </source>
</evidence>
<feature type="transmembrane region" description="Helical" evidence="6">
    <location>
        <begin position="12"/>
        <end position="40"/>
    </location>
</feature>
<dbReference type="GO" id="GO:0016020">
    <property type="term" value="C:membrane"/>
    <property type="evidence" value="ECO:0007669"/>
    <property type="project" value="UniProtKB-SubCell"/>
</dbReference>
<dbReference type="PANTHER" id="PTHR21716">
    <property type="entry name" value="TRANSMEMBRANE PROTEIN"/>
    <property type="match status" value="1"/>
</dbReference>
<comment type="subcellular location">
    <subcellularLocation>
        <location evidence="1">Membrane</location>
        <topology evidence="1">Multi-pass membrane protein</topology>
    </subcellularLocation>
</comment>
<evidence type="ECO:0000256" key="1">
    <source>
        <dbReference type="ARBA" id="ARBA00004141"/>
    </source>
</evidence>
<evidence type="ECO:0000256" key="4">
    <source>
        <dbReference type="ARBA" id="ARBA00022989"/>
    </source>
</evidence>
<feature type="transmembrane region" description="Helical" evidence="6">
    <location>
        <begin position="158"/>
        <end position="176"/>
    </location>
</feature>
<keyword evidence="8" id="KW-1185">Reference proteome</keyword>
<comment type="similarity">
    <text evidence="2">Belongs to the autoinducer-2 exporter (AI-2E) (TC 2.A.86) family.</text>
</comment>
<organism evidence="7 8">
    <name type="scientific">Sulfurimicrobium lacus</name>
    <dbReference type="NCBI Taxonomy" id="2715678"/>
    <lineage>
        <taxon>Bacteria</taxon>
        <taxon>Pseudomonadati</taxon>
        <taxon>Pseudomonadota</taxon>
        <taxon>Betaproteobacteria</taxon>
        <taxon>Nitrosomonadales</taxon>
        <taxon>Sulfuricellaceae</taxon>
        <taxon>Sulfurimicrobium</taxon>
    </lineage>
</organism>
<feature type="transmembrane region" description="Helical" evidence="6">
    <location>
        <begin position="275"/>
        <end position="294"/>
    </location>
</feature>
<evidence type="ECO:0000313" key="7">
    <source>
        <dbReference type="EMBL" id="BCB27239.1"/>
    </source>
</evidence>
<keyword evidence="4 6" id="KW-1133">Transmembrane helix</keyword>
<name>A0A6F8VEU3_9PROT</name>
<proteinExistence type="inferred from homology"/>
<reference evidence="8" key="1">
    <citation type="submission" date="2020-03" db="EMBL/GenBank/DDBJ databases">
        <title>Complete genome sequence of sulfur-oxidizing bacterium skT11.</title>
        <authorList>
            <person name="Kanda M."/>
            <person name="Kojima H."/>
            <person name="Fukui M."/>
        </authorList>
    </citation>
    <scope>NUCLEOTIDE SEQUENCE [LARGE SCALE GENOMIC DNA]</scope>
    <source>
        <strain evidence="8">skT11</strain>
    </source>
</reference>
<evidence type="ECO:0000256" key="6">
    <source>
        <dbReference type="SAM" id="Phobius"/>
    </source>
</evidence>
<dbReference type="AlphaFoldDB" id="A0A6F8VEU3"/>
<feature type="transmembrane region" description="Helical" evidence="6">
    <location>
        <begin position="306"/>
        <end position="339"/>
    </location>
</feature>
<dbReference type="RefSeq" id="WP_173064497.1">
    <property type="nucleotide sequence ID" value="NZ_AP022853.1"/>
</dbReference>
<dbReference type="KEGG" id="slac:SKTS_21250"/>
<feature type="transmembrane region" description="Helical" evidence="6">
    <location>
        <begin position="212"/>
        <end position="234"/>
    </location>
</feature>
<evidence type="ECO:0000256" key="2">
    <source>
        <dbReference type="ARBA" id="ARBA00009773"/>
    </source>
</evidence>
<dbReference type="EMBL" id="AP022853">
    <property type="protein sequence ID" value="BCB27239.1"/>
    <property type="molecule type" value="Genomic_DNA"/>
</dbReference>
<evidence type="ECO:0000313" key="8">
    <source>
        <dbReference type="Proteomes" id="UP000502260"/>
    </source>
</evidence>
<feature type="transmembrane region" description="Helical" evidence="6">
    <location>
        <begin position="240"/>
        <end position="263"/>
    </location>
</feature>
<dbReference type="Proteomes" id="UP000502260">
    <property type="component" value="Chromosome"/>
</dbReference>
<keyword evidence="5 6" id="KW-0472">Membrane</keyword>
<gene>
    <name evidence="7" type="ORF">SKTS_21250</name>
</gene>
<dbReference type="Pfam" id="PF01594">
    <property type="entry name" value="AI-2E_transport"/>
    <property type="match status" value="1"/>
</dbReference>
<feature type="transmembrane region" description="Helical" evidence="6">
    <location>
        <begin position="61"/>
        <end position="84"/>
    </location>
</feature>
<protein>
    <submittedName>
        <fullName evidence="7">AI-2E family transporter</fullName>
    </submittedName>
</protein>
<accession>A0A6F8VEU3</accession>